<feature type="domain" description="Flagella basal body P-ring formation protein FlgA SAF" evidence="2">
    <location>
        <begin position="109"/>
        <end position="228"/>
    </location>
</feature>
<comment type="subcellular location">
    <subcellularLocation>
        <location evidence="1">Periplasm</location>
    </subcellularLocation>
</comment>
<dbReference type="GO" id="GO:0042597">
    <property type="term" value="C:periplasmic space"/>
    <property type="evidence" value="ECO:0007669"/>
    <property type="project" value="UniProtKB-SubCell"/>
</dbReference>
<keyword evidence="3" id="KW-0282">Flagellum</keyword>
<name>A0A366D4I9_9GAMM</name>
<proteinExistence type="inferred from homology"/>
<comment type="similarity">
    <text evidence="1">Belongs to the FlgA family.</text>
</comment>
<dbReference type="OrthoDB" id="1669037at2"/>
<feature type="signal peptide" evidence="1">
    <location>
        <begin position="1"/>
        <end position="20"/>
    </location>
</feature>
<dbReference type="NCBIfam" id="TIGR03170">
    <property type="entry name" value="flgA_cterm"/>
    <property type="match status" value="1"/>
</dbReference>
<dbReference type="AlphaFoldDB" id="A0A366D4I9"/>
<keyword evidence="1" id="KW-0732">Signal</keyword>
<reference evidence="3 4" key="1">
    <citation type="submission" date="2018-06" db="EMBL/GenBank/DDBJ databases">
        <title>Genomic Encyclopedia of Type Strains, Phase III (KMG-III): the genomes of soil and plant-associated and newly described type strains.</title>
        <authorList>
            <person name="Whitman W."/>
        </authorList>
    </citation>
    <scope>NUCLEOTIDE SEQUENCE [LARGE SCALE GENOMIC DNA]</scope>
    <source>
        <strain evidence="3 4">CECT 7732</strain>
    </source>
</reference>
<dbReference type="Proteomes" id="UP000252086">
    <property type="component" value="Unassembled WGS sequence"/>
</dbReference>
<accession>A0A366D4I9</accession>
<dbReference type="RefSeq" id="WP_113873497.1">
    <property type="nucleotide sequence ID" value="NZ_QNRF01000002.1"/>
</dbReference>
<keyword evidence="3" id="KW-0969">Cilium</keyword>
<sequence>MRISRLLIAFICLQTHFSYAQVLEEMVNRFINQVEIPRLSEVYPHATITIKLNNLASLKYLPDCNDNQISIQNQRPEARKRTNYEISCPDPVWKSYLPAVQSISIPAIRAITPINRGQVISQSNTDLGEVDISDLRGQVYTQQNPPYGLIASRNIRINTYITDNLTRLPTLIKKGDAIQITASSGTITVRMNGVALENGVKGQQIRVKNASSGRIVYAKVVTDSEVLVNY</sequence>
<dbReference type="CDD" id="cd11614">
    <property type="entry name" value="SAF_CpaB_FlgA_like"/>
    <property type="match status" value="1"/>
</dbReference>
<keyword evidence="1" id="KW-1005">Bacterial flagellum biogenesis</keyword>
<evidence type="ECO:0000313" key="3">
    <source>
        <dbReference type="EMBL" id="RBO84865.1"/>
    </source>
</evidence>
<dbReference type="InterPro" id="IPR039246">
    <property type="entry name" value="Flagellar_FlgA"/>
</dbReference>
<gene>
    <name evidence="3" type="ORF">DFP76_102266</name>
</gene>
<evidence type="ECO:0000259" key="2">
    <source>
        <dbReference type="Pfam" id="PF13144"/>
    </source>
</evidence>
<comment type="caution">
    <text evidence="3">The sequence shown here is derived from an EMBL/GenBank/DDBJ whole genome shotgun (WGS) entry which is preliminary data.</text>
</comment>
<dbReference type="Gene3D" id="2.30.30.760">
    <property type="match status" value="1"/>
</dbReference>
<protein>
    <recommendedName>
        <fullName evidence="1">Flagella basal body P-ring formation protein FlgA</fullName>
    </recommendedName>
</protein>
<evidence type="ECO:0000313" key="4">
    <source>
        <dbReference type="Proteomes" id="UP000252086"/>
    </source>
</evidence>
<comment type="function">
    <text evidence="1">Involved in the assembly process of the P-ring formation. It may associate with FlgF on the rod constituting a structure essential for the P-ring assembly or may act as a modulator protein for the P-ring assembly.</text>
</comment>
<dbReference type="InterPro" id="IPR017585">
    <property type="entry name" value="SAF_FlgA"/>
</dbReference>
<feature type="chain" id="PRO_5016476611" description="Flagella basal body P-ring formation protein FlgA" evidence="1">
    <location>
        <begin position="21"/>
        <end position="230"/>
    </location>
</feature>
<organism evidence="3 4">
    <name type="scientific">Marinomonas aquiplantarum</name>
    <dbReference type="NCBI Taxonomy" id="491951"/>
    <lineage>
        <taxon>Bacteria</taxon>
        <taxon>Pseudomonadati</taxon>
        <taxon>Pseudomonadota</taxon>
        <taxon>Gammaproteobacteria</taxon>
        <taxon>Oceanospirillales</taxon>
        <taxon>Oceanospirillaceae</taxon>
        <taxon>Marinomonas</taxon>
    </lineage>
</organism>
<keyword evidence="4" id="KW-1185">Reference proteome</keyword>
<keyword evidence="3" id="KW-0966">Cell projection</keyword>
<dbReference type="Gene3D" id="3.90.1210.10">
    <property type="entry name" value="Antifreeze-like/N-acetylneuraminic acid synthase C-terminal domain"/>
    <property type="match status" value="1"/>
</dbReference>
<dbReference type="EMBL" id="QNRF01000002">
    <property type="protein sequence ID" value="RBO84865.1"/>
    <property type="molecule type" value="Genomic_DNA"/>
</dbReference>
<dbReference type="GO" id="GO:0044780">
    <property type="term" value="P:bacterial-type flagellum assembly"/>
    <property type="evidence" value="ECO:0007669"/>
    <property type="project" value="InterPro"/>
</dbReference>
<dbReference type="PANTHER" id="PTHR36307:SF1">
    <property type="entry name" value="FLAGELLA BASAL BODY P-RING FORMATION PROTEIN FLGA"/>
    <property type="match status" value="1"/>
</dbReference>
<dbReference type="Pfam" id="PF13144">
    <property type="entry name" value="ChapFlgA"/>
    <property type="match status" value="1"/>
</dbReference>
<dbReference type="PANTHER" id="PTHR36307">
    <property type="entry name" value="FLAGELLA BASAL BODY P-RING FORMATION PROTEIN FLGA"/>
    <property type="match status" value="1"/>
</dbReference>
<evidence type="ECO:0000256" key="1">
    <source>
        <dbReference type="RuleBase" id="RU362063"/>
    </source>
</evidence>
<keyword evidence="1" id="KW-0574">Periplasm</keyword>